<organism evidence="2 3">
    <name type="scientific">Austropuccinia psidii MF-1</name>
    <dbReference type="NCBI Taxonomy" id="1389203"/>
    <lineage>
        <taxon>Eukaryota</taxon>
        <taxon>Fungi</taxon>
        <taxon>Dikarya</taxon>
        <taxon>Basidiomycota</taxon>
        <taxon>Pucciniomycotina</taxon>
        <taxon>Pucciniomycetes</taxon>
        <taxon>Pucciniales</taxon>
        <taxon>Sphaerophragmiaceae</taxon>
        <taxon>Austropuccinia</taxon>
    </lineage>
</organism>
<evidence type="ECO:0000313" key="2">
    <source>
        <dbReference type="EMBL" id="MBW0528701.1"/>
    </source>
</evidence>
<gene>
    <name evidence="2" type="ORF">O181_068416</name>
</gene>
<evidence type="ECO:0000256" key="1">
    <source>
        <dbReference type="SAM" id="MobiDB-lite"/>
    </source>
</evidence>
<dbReference type="EMBL" id="AVOT02034571">
    <property type="protein sequence ID" value="MBW0528701.1"/>
    <property type="molecule type" value="Genomic_DNA"/>
</dbReference>
<reference evidence="2" key="1">
    <citation type="submission" date="2021-03" db="EMBL/GenBank/DDBJ databases">
        <title>Draft genome sequence of rust myrtle Austropuccinia psidii MF-1, a brazilian biotype.</title>
        <authorList>
            <person name="Quecine M.C."/>
            <person name="Pachon D.M.R."/>
            <person name="Bonatelli M.L."/>
            <person name="Correr F.H."/>
            <person name="Franceschini L.M."/>
            <person name="Leite T.F."/>
            <person name="Margarido G.R.A."/>
            <person name="Almeida C.A."/>
            <person name="Ferrarezi J.A."/>
            <person name="Labate C.A."/>
        </authorList>
    </citation>
    <scope>NUCLEOTIDE SEQUENCE</scope>
    <source>
        <strain evidence="2">MF-1</strain>
    </source>
</reference>
<evidence type="ECO:0000313" key="3">
    <source>
        <dbReference type="Proteomes" id="UP000765509"/>
    </source>
</evidence>
<name>A0A9Q3I3X0_9BASI</name>
<dbReference type="Proteomes" id="UP000765509">
    <property type="component" value="Unassembled WGS sequence"/>
</dbReference>
<feature type="region of interest" description="Disordered" evidence="1">
    <location>
        <begin position="46"/>
        <end position="75"/>
    </location>
</feature>
<keyword evidence="3" id="KW-1185">Reference proteome</keyword>
<proteinExistence type="predicted"/>
<sequence length="107" mass="11778">MIIKKITKKKNPLITIFPLISSSQSPPSSLTPLLVPTLNNPLQFMSPSPACKKPPPSHLASLMNPTPDPPNEDNHMIIPEIYKSEPGFLTQTQNNNPLSILTTILQK</sequence>
<protein>
    <submittedName>
        <fullName evidence="2">Uncharacterized protein</fullName>
    </submittedName>
</protein>
<dbReference type="AlphaFoldDB" id="A0A9Q3I3X0"/>
<accession>A0A9Q3I3X0</accession>
<comment type="caution">
    <text evidence="2">The sequence shown here is derived from an EMBL/GenBank/DDBJ whole genome shotgun (WGS) entry which is preliminary data.</text>
</comment>